<dbReference type="GO" id="GO:0016705">
    <property type="term" value="F:oxidoreductase activity, acting on paired donors, with incorporation or reduction of molecular oxygen"/>
    <property type="evidence" value="ECO:0007669"/>
    <property type="project" value="InterPro"/>
</dbReference>
<dbReference type="Gene3D" id="1.10.630.10">
    <property type="entry name" value="Cytochrome P450"/>
    <property type="match status" value="1"/>
</dbReference>
<dbReference type="PRINTS" id="PR00385">
    <property type="entry name" value="P450"/>
</dbReference>
<keyword evidence="4" id="KW-1185">Reference proteome</keyword>
<dbReference type="InterPro" id="IPR002401">
    <property type="entry name" value="Cyt_P450_E_grp-I"/>
</dbReference>
<evidence type="ECO:0000313" key="3">
    <source>
        <dbReference type="EMBL" id="KZV85868.1"/>
    </source>
</evidence>
<evidence type="ECO:0000256" key="1">
    <source>
        <dbReference type="ARBA" id="ARBA00005179"/>
    </source>
</evidence>
<dbReference type="AlphaFoldDB" id="A0A165E1J6"/>
<dbReference type="OrthoDB" id="3945418at2759"/>
<dbReference type="SUPFAM" id="SSF48264">
    <property type="entry name" value="Cytochrome P450"/>
    <property type="match status" value="1"/>
</dbReference>
<keyword evidence="2" id="KW-0479">Metal-binding</keyword>
<evidence type="ECO:0000313" key="4">
    <source>
        <dbReference type="Proteomes" id="UP000077266"/>
    </source>
</evidence>
<dbReference type="PRINTS" id="PR00463">
    <property type="entry name" value="EP450I"/>
</dbReference>
<accession>A0A165E1J6</accession>
<protein>
    <submittedName>
        <fullName evidence="3">Cytochrome P450</fullName>
    </submittedName>
</protein>
<feature type="binding site" description="axial binding residue" evidence="2">
    <location>
        <position position="452"/>
    </location>
    <ligand>
        <name>heme</name>
        <dbReference type="ChEBI" id="CHEBI:30413"/>
    </ligand>
    <ligandPart>
        <name>Fe</name>
        <dbReference type="ChEBI" id="CHEBI:18248"/>
    </ligandPart>
</feature>
<dbReference type="STRING" id="1314781.A0A165E1J6"/>
<dbReference type="InParanoid" id="A0A165E1J6"/>
<dbReference type="PANTHER" id="PTHR24305:SF218">
    <property type="entry name" value="P450, PUTATIVE (EUROFUNG)-RELATED"/>
    <property type="match status" value="1"/>
</dbReference>
<dbReference type="Proteomes" id="UP000077266">
    <property type="component" value="Unassembled WGS sequence"/>
</dbReference>
<reference evidence="3 4" key="1">
    <citation type="journal article" date="2016" name="Mol. Biol. Evol.">
        <title>Comparative Genomics of Early-Diverging Mushroom-Forming Fungi Provides Insights into the Origins of Lignocellulose Decay Capabilities.</title>
        <authorList>
            <person name="Nagy L.G."/>
            <person name="Riley R."/>
            <person name="Tritt A."/>
            <person name="Adam C."/>
            <person name="Daum C."/>
            <person name="Floudas D."/>
            <person name="Sun H."/>
            <person name="Yadav J.S."/>
            <person name="Pangilinan J."/>
            <person name="Larsson K.H."/>
            <person name="Matsuura K."/>
            <person name="Barry K."/>
            <person name="Labutti K."/>
            <person name="Kuo R."/>
            <person name="Ohm R.A."/>
            <person name="Bhattacharya S.S."/>
            <person name="Shirouzu T."/>
            <person name="Yoshinaga Y."/>
            <person name="Martin F.M."/>
            <person name="Grigoriev I.V."/>
            <person name="Hibbett D.S."/>
        </authorList>
    </citation>
    <scope>NUCLEOTIDE SEQUENCE [LARGE SCALE GENOMIC DNA]</scope>
    <source>
        <strain evidence="3 4">HHB12029</strain>
    </source>
</reference>
<dbReference type="Pfam" id="PF00067">
    <property type="entry name" value="p450"/>
    <property type="match status" value="1"/>
</dbReference>
<name>A0A165E1J6_EXIGL</name>
<proteinExistence type="predicted"/>
<comment type="pathway">
    <text evidence="1">Secondary metabolite biosynthesis.</text>
</comment>
<keyword evidence="2" id="KW-0349">Heme</keyword>
<gene>
    <name evidence="3" type="ORF">EXIGLDRAFT_236042</name>
</gene>
<sequence>MPLSLDALRFTPSATGTALGAFAGLAAYLVATAVYRVFFGPLAHVPGPWYAKATDAWLIPHTICMRQVRAIDELIKRYGSVVCIGPNKVIFIDPATNKIVYGGRFPKDKYYLSLRMSGKDHAMTTLDPTQHVLRRRAFAPHYSLANLASFQNEMHDYTLQLVNRLSEDGGSTAFDCLTMFRHLLVDVISLTVFDMKADAVGKWAREEPDYLSTAINDWPKRSLMKDAMPPWLWTIVCHIPHARLHQFVDSDRFINKFVADRVQTVQEQIKGGHLEEQERNTLVVRMLQYKMPTGHTLAEGDIMAELQAHTMAGTDTTATTLSYLCYALSKHPLIVRTLQAELDDAMDDARRIPDMSVLHALPYLNAVISEGLRLYSAAPAPLPRVVPVRCDELEIHGVKIPTGTVVATQAWTLHKQEHVFPNPDAFEPERWLHESDDMKSNFIPFGMGPRVCGGQTLAMSMLRMTLAAVFRNFDVVAPMHTNDKSMDICEAFVIFPAGLKADLMFMPRAQQDVSSRA</sequence>
<keyword evidence="2" id="KW-0408">Iron</keyword>
<dbReference type="GO" id="GO:0004497">
    <property type="term" value="F:monooxygenase activity"/>
    <property type="evidence" value="ECO:0007669"/>
    <property type="project" value="InterPro"/>
</dbReference>
<dbReference type="EMBL" id="KV426173">
    <property type="protein sequence ID" value="KZV85868.1"/>
    <property type="molecule type" value="Genomic_DNA"/>
</dbReference>
<dbReference type="InterPro" id="IPR050121">
    <property type="entry name" value="Cytochrome_P450_monoxygenase"/>
</dbReference>
<dbReference type="InterPro" id="IPR001128">
    <property type="entry name" value="Cyt_P450"/>
</dbReference>
<dbReference type="PANTHER" id="PTHR24305">
    <property type="entry name" value="CYTOCHROME P450"/>
    <property type="match status" value="1"/>
</dbReference>
<dbReference type="GO" id="GO:0020037">
    <property type="term" value="F:heme binding"/>
    <property type="evidence" value="ECO:0007669"/>
    <property type="project" value="InterPro"/>
</dbReference>
<dbReference type="GO" id="GO:0005506">
    <property type="term" value="F:iron ion binding"/>
    <property type="evidence" value="ECO:0007669"/>
    <property type="project" value="InterPro"/>
</dbReference>
<comment type="cofactor">
    <cofactor evidence="2">
        <name>heme</name>
        <dbReference type="ChEBI" id="CHEBI:30413"/>
    </cofactor>
</comment>
<organism evidence="3 4">
    <name type="scientific">Exidia glandulosa HHB12029</name>
    <dbReference type="NCBI Taxonomy" id="1314781"/>
    <lineage>
        <taxon>Eukaryota</taxon>
        <taxon>Fungi</taxon>
        <taxon>Dikarya</taxon>
        <taxon>Basidiomycota</taxon>
        <taxon>Agaricomycotina</taxon>
        <taxon>Agaricomycetes</taxon>
        <taxon>Auriculariales</taxon>
        <taxon>Exidiaceae</taxon>
        <taxon>Exidia</taxon>
    </lineage>
</organism>
<evidence type="ECO:0000256" key="2">
    <source>
        <dbReference type="PIRSR" id="PIRSR602401-1"/>
    </source>
</evidence>
<dbReference type="InterPro" id="IPR036396">
    <property type="entry name" value="Cyt_P450_sf"/>
</dbReference>